<dbReference type="PANTHER" id="PTHR38430:SF1">
    <property type="entry name" value="PROTEIN-ARGININE KINASE ACTIVATOR PROTEIN"/>
    <property type="match status" value="1"/>
</dbReference>
<evidence type="ECO:0000313" key="3">
    <source>
        <dbReference type="Proteomes" id="UP000473885"/>
    </source>
</evidence>
<dbReference type="Pfam" id="PF02151">
    <property type="entry name" value="UVR"/>
    <property type="match status" value="1"/>
</dbReference>
<dbReference type="PROSITE" id="PS50151">
    <property type="entry name" value="UVR"/>
    <property type="match status" value="1"/>
</dbReference>
<dbReference type="InterPro" id="IPR001943">
    <property type="entry name" value="UVR_dom"/>
</dbReference>
<dbReference type="RefSeq" id="WP_050606349.1">
    <property type="nucleotide sequence ID" value="NZ_CABKUB010000006.1"/>
</dbReference>
<dbReference type="GO" id="GO:0046870">
    <property type="term" value="F:cadmium ion binding"/>
    <property type="evidence" value="ECO:0007669"/>
    <property type="project" value="TreeGrafter"/>
</dbReference>
<dbReference type="EMBL" id="SXDP01000003">
    <property type="protein sequence ID" value="NEZ46585.1"/>
    <property type="molecule type" value="Genomic_DNA"/>
</dbReference>
<dbReference type="AlphaFoldDB" id="A0A6M0R8L3"/>
<feature type="domain" description="UVR" evidence="1">
    <location>
        <begin position="135"/>
        <end position="170"/>
    </location>
</feature>
<keyword evidence="3" id="KW-1185">Reference proteome</keyword>
<gene>
    <name evidence="2" type="ORF">FDF74_05070</name>
</gene>
<evidence type="ECO:0000259" key="1">
    <source>
        <dbReference type="PROSITE" id="PS50151"/>
    </source>
</evidence>
<proteinExistence type="predicted"/>
<dbReference type="PANTHER" id="PTHR38430">
    <property type="entry name" value="PROTEIN-ARGININE KINASE ACTIVATOR PROTEIN"/>
    <property type="match status" value="1"/>
</dbReference>
<dbReference type="GO" id="GO:1990169">
    <property type="term" value="P:stress response to copper ion"/>
    <property type="evidence" value="ECO:0007669"/>
    <property type="project" value="TreeGrafter"/>
</dbReference>
<dbReference type="PIRSF" id="PIRSF015034">
    <property type="entry name" value="YacH"/>
    <property type="match status" value="1"/>
</dbReference>
<comment type="caution">
    <text evidence="2">The sequence shown here is derived from an EMBL/GenBank/DDBJ whole genome shotgun (WGS) entry which is preliminary data.</text>
</comment>
<dbReference type="GO" id="GO:0005507">
    <property type="term" value="F:copper ion binding"/>
    <property type="evidence" value="ECO:0007669"/>
    <property type="project" value="TreeGrafter"/>
</dbReference>
<dbReference type="OrthoDB" id="9788704at2"/>
<dbReference type="InterPro" id="IPR025542">
    <property type="entry name" value="YacH"/>
</dbReference>
<reference evidence="2 3" key="1">
    <citation type="submission" date="2019-04" db="EMBL/GenBank/DDBJ databases">
        <title>Genome sequencing of Clostridium botulinum Groups I-IV and Clostridium butyricum.</title>
        <authorList>
            <person name="Brunt J."/>
            <person name="Van Vliet A.H.M."/>
            <person name="Stringer S.C."/>
            <person name="Carter A.T."/>
            <person name="Peck M.W."/>
        </authorList>
    </citation>
    <scope>NUCLEOTIDE SEQUENCE [LARGE SCALE GENOMIC DNA]</scope>
    <source>
        <strain evidence="2 3">IFR 18/094</strain>
    </source>
</reference>
<name>A0A6M0R8L3_9CLOT</name>
<accession>A0A6M0R8L3</accession>
<evidence type="ECO:0000313" key="2">
    <source>
        <dbReference type="EMBL" id="NEZ46585.1"/>
    </source>
</evidence>
<dbReference type="InterPro" id="IPR036876">
    <property type="entry name" value="UVR_dom_sf"/>
</dbReference>
<dbReference type="SUPFAM" id="SSF46600">
    <property type="entry name" value="C-terminal UvrC-binding domain of UvrB"/>
    <property type="match status" value="1"/>
</dbReference>
<dbReference type="Proteomes" id="UP000473885">
    <property type="component" value="Unassembled WGS sequence"/>
</dbReference>
<protein>
    <submittedName>
        <fullName evidence="2">Excinuclease</fullName>
    </submittedName>
</protein>
<dbReference type="GO" id="GO:0008270">
    <property type="term" value="F:zinc ion binding"/>
    <property type="evidence" value="ECO:0007669"/>
    <property type="project" value="TreeGrafter"/>
</dbReference>
<dbReference type="GO" id="GO:1990170">
    <property type="term" value="P:stress response to cadmium ion"/>
    <property type="evidence" value="ECO:0007669"/>
    <property type="project" value="TreeGrafter"/>
</dbReference>
<sequence>MLCDRCKNNPATVHIIKIINGKEEQMNLCENCAKESESLSLPTSLEFIPPFSVQNILSGILDYMYNQEEEQITNDFRCPSCGTNYREFKEKGLLGCSECYRNFQNTLEPIIKRIQGNIEHIGKIPKKAGQSIILERQILKLKNQLQECVNTERYEEAAKLRDKIKGLENKNY</sequence>
<dbReference type="Gene3D" id="4.10.860.10">
    <property type="entry name" value="UVR domain"/>
    <property type="match status" value="1"/>
</dbReference>
<dbReference type="GO" id="GO:0050897">
    <property type="term" value="F:cobalt ion binding"/>
    <property type="evidence" value="ECO:0007669"/>
    <property type="project" value="TreeGrafter"/>
</dbReference>
<organism evidence="2 3">
    <name type="scientific">Clostridium niameyense</name>
    <dbReference type="NCBI Taxonomy" id="1622073"/>
    <lineage>
        <taxon>Bacteria</taxon>
        <taxon>Bacillati</taxon>
        <taxon>Bacillota</taxon>
        <taxon>Clostridia</taxon>
        <taxon>Eubacteriales</taxon>
        <taxon>Clostridiaceae</taxon>
        <taxon>Clostridium</taxon>
    </lineage>
</organism>